<dbReference type="AlphaFoldDB" id="A0A8X7QIS9"/>
<comment type="caution">
    <text evidence="2">The sequence shown here is derived from an EMBL/GenBank/DDBJ whole genome shotgun (WGS) entry which is preliminary data.</text>
</comment>
<feature type="region of interest" description="Disordered" evidence="1">
    <location>
        <begin position="1"/>
        <end position="25"/>
    </location>
</feature>
<dbReference type="Proteomes" id="UP000886595">
    <property type="component" value="Unassembled WGS sequence"/>
</dbReference>
<evidence type="ECO:0000313" key="3">
    <source>
        <dbReference type="Proteomes" id="UP000886595"/>
    </source>
</evidence>
<organism evidence="2 3">
    <name type="scientific">Brassica carinata</name>
    <name type="common">Ethiopian mustard</name>
    <name type="synonym">Abyssinian cabbage</name>
    <dbReference type="NCBI Taxonomy" id="52824"/>
    <lineage>
        <taxon>Eukaryota</taxon>
        <taxon>Viridiplantae</taxon>
        <taxon>Streptophyta</taxon>
        <taxon>Embryophyta</taxon>
        <taxon>Tracheophyta</taxon>
        <taxon>Spermatophyta</taxon>
        <taxon>Magnoliopsida</taxon>
        <taxon>eudicotyledons</taxon>
        <taxon>Gunneridae</taxon>
        <taxon>Pentapetalae</taxon>
        <taxon>rosids</taxon>
        <taxon>malvids</taxon>
        <taxon>Brassicales</taxon>
        <taxon>Brassicaceae</taxon>
        <taxon>Brassiceae</taxon>
        <taxon>Brassica</taxon>
    </lineage>
</organism>
<dbReference type="OrthoDB" id="10321439at2759"/>
<accession>A0A8X7QIS9</accession>
<evidence type="ECO:0000313" key="2">
    <source>
        <dbReference type="EMBL" id="KAG2270388.1"/>
    </source>
</evidence>
<dbReference type="EMBL" id="JAAMPC010000013">
    <property type="protein sequence ID" value="KAG2270388.1"/>
    <property type="molecule type" value="Genomic_DNA"/>
</dbReference>
<keyword evidence="3" id="KW-1185">Reference proteome</keyword>
<protein>
    <submittedName>
        <fullName evidence="2">Uncharacterized protein</fullName>
    </submittedName>
</protein>
<feature type="compositionally biased region" description="Basic and acidic residues" evidence="1">
    <location>
        <begin position="1"/>
        <end position="17"/>
    </location>
</feature>
<evidence type="ECO:0000256" key="1">
    <source>
        <dbReference type="SAM" id="MobiDB-lite"/>
    </source>
</evidence>
<gene>
    <name evidence="2" type="ORF">Bca52824_064943</name>
</gene>
<proteinExistence type="predicted"/>
<name>A0A8X7QIS9_BRACI</name>
<reference evidence="2 3" key="1">
    <citation type="submission" date="2020-02" db="EMBL/GenBank/DDBJ databases">
        <authorList>
            <person name="Ma Q."/>
            <person name="Huang Y."/>
            <person name="Song X."/>
            <person name="Pei D."/>
        </authorList>
    </citation>
    <scope>NUCLEOTIDE SEQUENCE [LARGE SCALE GENOMIC DNA]</scope>
    <source>
        <strain evidence="2">Sxm20200214</strain>
        <tissue evidence="2">Leaf</tissue>
    </source>
</reference>
<sequence>MDTRNKDKEKEIEKDKVTAPGDRNPKVQTWTVVKERDYEDSSRGKMCGDWVTVDRCEILITYCACCELMLA</sequence>